<dbReference type="Gene3D" id="3.90.1150.10">
    <property type="entry name" value="Aspartate Aminotransferase, domain 1"/>
    <property type="match status" value="1"/>
</dbReference>
<accession>A0A8C2PUB4</accession>
<evidence type="ECO:0000256" key="5">
    <source>
        <dbReference type="ARBA" id="ARBA00022490"/>
    </source>
</evidence>
<evidence type="ECO:0000256" key="9">
    <source>
        <dbReference type="ARBA" id="ARBA00037407"/>
    </source>
</evidence>
<evidence type="ECO:0000256" key="10">
    <source>
        <dbReference type="ARBA" id="ARBA00039054"/>
    </source>
</evidence>
<dbReference type="Gene3D" id="1.10.260.50">
    <property type="match status" value="1"/>
</dbReference>
<dbReference type="InterPro" id="IPR015421">
    <property type="entry name" value="PyrdxlP-dep_Trfase_major"/>
</dbReference>
<dbReference type="Pfam" id="PF00266">
    <property type="entry name" value="Aminotran_5"/>
    <property type="match status" value="1"/>
</dbReference>
<comment type="subunit">
    <text evidence="4">Homodimer.</text>
</comment>
<evidence type="ECO:0000256" key="4">
    <source>
        <dbReference type="ARBA" id="ARBA00011738"/>
    </source>
</evidence>
<evidence type="ECO:0000313" key="13">
    <source>
        <dbReference type="Ensembl" id="ENSCCRP00020083793.1"/>
    </source>
</evidence>
<dbReference type="InterPro" id="IPR016454">
    <property type="entry name" value="Cysteine_dSase"/>
</dbReference>
<dbReference type="SUPFAM" id="SSF53383">
    <property type="entry name" value="PLP-dependent transferases"/>
    <property type="match status" value="1"/>
</dbReference>
<evidence type="ECO:0000256" key="1">
    <source>
        <dbReference type="ARBA" id="ARBA00001933"/>
    </source>
</evidence>
<dbReference type="GO" id="GO:0005829">
    <property type="term" value="C:cytosol"/>
    <property type="evidence" value="ECO:0007669"/>
    <property type="project" value="UniProtKB-SubCell"/>
</dbReference>
<dbReference type="FunFam" id="3.90.1150.10:FF:000065">
    <property type="entry name" value="Selenocysteine lyase"/>
    <property type="match status" value="1"/>
</dbReference>
<name>A0A8C2PUB4_CYPCA</name>
<dbReference type="Proteomes" id="UP000694701">
    <property type="component" value="Unplaced"/>
</dbReference>
<evidence type="ECO:0000313" key="14">
    <source>
        <dbReference type="Proteomes" id="UP000694701"/>
    </source>
</evidence>
<dbReference type="Ensembl" id="ENSCCRT00020091690.1">
    <property type="protein sequence ID" value="ENSCCRP00020083793.1"/>
    <property type="gene ID" value="ENSCCRG00020038630.1"/>
</dbReference>
<dbReference type="EC" id="4.4.1.16" evidence="10"/>
<dbReference type="FunFam" id="3.40.640.10:FF:000083">
    <property type="entry name" value="Selenocysteine lyase"/>
    <property type="match status" value="1"/>
</dbReference>
<dbReference type="GO" id="GO:0009000">
    <property type="term" value="F:selenocysteine lyase activity"/>
    <property type="evidence" value="ECO:0007669"/>
    <property type="project" value="UniProtKB-EC"/>
</dbReference>
<dbReference type="GO" id="GO:0016740">
    <property type="term" value="F:transferase activity"/>
    <property type="evidence" value="ECO:0007669"/>
    <property type="project" value="UniProtKB-KW"/>
</dbReference>
<dbReference type="PANTHER" id="PTHR11601:SF62">
    <property type="entry name" value="SELENOCYSTEINE LYASE"/>
    <property type="match status" value="1"/>
</dbReference>
<keyword evidence="8" id="KW-0456">Lyase</keyword>
<organism evidence="13 14">
    <name type="scientific">Cyprinus carpio</name>
    <name type="common">Common carp</name>
    <dbReference type="NCBI Taxonomy" id="7962"/>
    <lineage>
        <taxon>Eukaryota</taxon>
        <taxon>Metazoa</taxon>
        <taxon>Chordata</taxon>
        <taxon>Craniata</taxon>
        <taxon>Vertebrata</taxon>
        <taxon>Euteleostomi</taxon>
        <taxon>Actinopterygii</taxon>
        <taxon>Neopterygii</taxon>
        <taxon>Teleostei</taxon>
        <taxon>Ostariophysi</taxon>
        <taxon>Cypriniformes</taxon>
        <taxon>Cyprinidae</taxon>
        <taxon>Cyprininae</taxon>
        <taxon>Cyprinus</taxon>
    </lineage>
</organism>
<comment type="function">
    <text evidence="9">Catalyzes the decomposition of L-selenocysteine to L-alanine and elemental selenium.</text>
</comment>
<reference evidence="13" key="1">
    <citation type="submission" date="2025-08" db="UniProtKB">
        <authorList>
            <consortium name="Ensembl"/>
        </authorList>
    </citation>
    <scope>IDENTIFICATION</scope>
</reference>
<evidence type="ECO:0000259" key="12">
    <source>
        <dbReference type="Pfam" id="PF00266"/>
    </source>
</evidence>
<dbReference type="InterPro" id="IPR015424">
    <property type="entry name" value="PyrdxlP-dep_Trfase"/>
</dbReference>
<dbReference type="InterPro" id="IPR015422">
    <property type="entry name" value="PyrdxlP-dep_Trfase_small"/>
</dbReference>
<proteinExistence type="inferred from homology"/>
<protein>
    <recommendedName>
        <fullName evidence="11">Selenocysteine lyase</fullName>
        <ecNumber evidence="10">4.4.1.16</ecNumber>
    </recommendedName>
</protein>
<keyword evidence="5" id="KW-0963">Cytoplasm</keyword>
<keyword evidence="7" id="KW-0663">Pyridoxal phosphate</keyword>
<evidence type="ECO:0000256" key="8">
    <source>
        <dbReference type="ARBA" id="ARBA00023239"/>
    </source>
</evidence>
<feature type="domain" description="Aminotransferase class V" evidence="12">
    <location>
        <begin position="143"/>
        <end position="292"/>
    </location>
</feature>
<keyword evidence="6" id="KW-0808">Transferase</keyword>
<comment type="cofactor">
    <cofactor evidence="1">
        <name>pyridoxal 5'-phosphate</name>
        <dbReference type="ChEBI" id="CHEBI:597326"/>
    </cofactor>
</comment>
<evidence type="ECO:0000256" key="7">
    <source>
        <dbReference type="ARBA" id="ARBA00022898"/>
    </source>
</evidence>
<evidence type="ECO:0000256" key="6">
    <source>
        <dbReference type="ARBA" id="ARBA00022679"/>
    </source>
</evidence>
<evidence type="ECO:0000256" key="11">
    <source>
        <dbReference type="ARBA" id="ARBA00040554"/>
    </source>
</evidence>
<dbReference type="Gene3D" id="3.40.640.10">
    <property type="entry name" value="Type I PLP-dependent aspartate aminotransferase-like (Major domain)"/>
    <property type="match status" value="1"/>
</dbReference>
<comment type="subcellular location">
    <subcellularLocation>
        <location evidence="2">Cytoplasm</location>
        <location evidence="2">Cytosol</location>
    </subcellularLocation>
</comment>
<dbReference type="PIRSF" id="PIRSF005572">
    <property type="entry name" value="NifS"/>
    <property type="match status" value="1"/>
</dbReference>
<dbReference type="AlphaFoldDB" id="A0A8C2PUB4"/>
<evidence type="ECO:0000256" key="3">
    <source>
        <dbReference type="ARBA" id="ARBA00009236"/>
    </source>
</evidence>
<sequence>IAEKADPPVILGHNLWGTLTHHASDLHHHHVADGPDRIYMDCNATTPVDLEVLMIFIFGNNISYCFHLILGLKARDIIYHSRDTIARMVGGKAADIIFTSGGTELKANNLVFYTAVEYFRNSKPFAGGGTNWEQLNERGSLPHIIISNVEHDSIKLTAKHLLKEGKADVTFDPISKVTAWVEVKDVIAGIHPTTCLVSIVLANNEIGIIMPIKDICQRVREVNKQRAASAPKILLHTDAAQAIGKIRVDAHELGVNYITIVGQKLYGPRIGALFGNDPGTTTPVYPLFFGGGQECNFRLGNDSRSGKGKTHLNLAEYEAHFLDIQCYLEQKLLAVFGSDKIHFNSHFPGSDIFPNTCNVSILGRGLQGCRVLSTCRGLLASVGAACLSDSGAICTYKENVCGQYHLPFHILLNCGIPYHVATNALRISVGRSTFCEDVDIIVEDLREQLERDELLMNS</sequence>
<dbReference type="PANTHER" id="PTHR11601">
    <property type="entry name" value="CYSTEINE DESULFURYLASE FAMILY MEMBER"/>
    <property type="match status" value="1"/>
</dbReference>
<dbReference type="InterPro" id="IPR000192">
    <property type="entry name" value="Aminotrans_V_dom"/>
</dbReference>
<evidence type="ECO:0000256" key="2">
    <source>
        <dbReference type="ARBA" id="ARBA00004514"/>
    </source>
</evidence>
<comment type="similarity">
    <text evidence="3">Belongs to the class-V pyridoxal-phosphate-dependent aminotransferase family.</text>
</comment>